<dbReference type="AlphaFoldDB" id="A0AAJ2U728"/>
<dbReference type="Pfam" id="PF13966">
    <property type="entry name" value="zf-RVT"/>
    <property type="match status" value="1"/>
</dbReference>
<proteinExistence type="predicted"/>
<dbReference type="Proteomes" id="UP001285636">
    <property type="component" value="Unassembled WGS sequence"/>
</dbReference>
<feature type="domain" description="Reverse transcriptase zinc-binding" evidence="1">
    <location>
        <begin position="2"/>
        <end position="62"/>
    </location>
</feature>
<protein>
    <recommendedName>
        <fullName evidence="1">Reverse transcriptase zinc-binding domain-containing protein</fullName>
    </recommendedName>
</protein>
<organism evidence="2 3">
    <name type="scientific">Alkalihalophilus pseudofirmus</name>
    <name type="common">Bacillus pseudofirmus</name>
    <dbReference type="NCBI Taxonomy" id="79885"/>
    <lineage>
        <taxon>Bacteria</taxon>
        <taxon>Bacillati</taxon>
        <taxon>Bacillota</taxon>
        <taxon>Bacilli</taxon>
        <taxon>Bacillales</taxon>
        <taxon>Bacillaceae</taxon>
        <taxon>Alkalihalophilus</taxon>
    </lineage>
</organism>
<evidence type="ECO:0000313" key="2">
    <source>
        <dbReference type="EMBL" id="MDV2888542.1"/>
    </source>
</evidence>
<reference evidence="2" key="1">
    <citation type="submission" date="2023-10" db="EMBL/GenBank/DDBJ databases">
        <title>Screening of Alkalihalophilus pseudofirmusBZ-TG-HK211 and Its Alleviation of Salt Stress on Rapeseed Growth.</title>
        <authorList>
            <person name="Zhao B."/>
            <person name="Guo T."/>
        </authorList>
    </citation>
    <scope>NUCLEOTIDE SEQUENCE</scope>
    <source>
        <strain evidence="2">BZ-TG-HK211</strain>
    </source>
</reference>
<sequence>MWHKAIWNKYNIPKHSFIAWLAIRDSLPTQDRIIQWKENPPDLVCVFCKDILDSCSHLFFGC</sequence>
<dbReference type="EMBL" id="JAWJAY010001620">
    <property type="protein sequence ID" value="MDV2888542.1"/>
    <property type="molecule type" value="Genomic_DNA"/>
</dbReference>
<accession>A0AAJ2U728</accession>
<name>A0AAJ2U728_ALKPS</name>
<dbReference type="InterPro" id="IPR026960">
    <property type="entry name" value="RVT-Znf"/>
</dbReference>
<dbReference type="RefSeq" id="WP_323468425.1">
    <property type="nucleotide sequence ID" value="NZ_JAWJAY010001620.1"/>
</dbReference>
<comment type="caution">
    <text evidence="2">The sequence shown here is derived from an EMBL/GenBank/DDBJ whole genome shotgun (WGS) entry which is preliminary data.</text>
</comment>
<feature type="non-terminal residue" evidence="2">
    <location>
        <position position="62"/>
    </location>
</feature>
<gene>
    <name evidence="2" type="ORF">RYX45_25605</name>
</gene>
<evidence type="ECO:0000313" key="3">
    <source>
        <dbReference type="Proteomes" id="UP001285636"/>
    </source>
</evidence>
<evidence type="ECO:0000259" key="1">
    <source>
        <dbReference type="Pfam" id="PF13966"/>
    </source>
</evidence>